<dbReference type="PANTHER" id="PTHR45036">
    <property type="entry name" value="METHYLTRANSFERASE LIKE 7B"/>
    <property type="match status" value="1"/>
</dbReference>
<dbReference type="PANTHER" id="PTHR45036:SF1">
    <property type="entry name" value="METHYLTRANSFERASE LIKE 7A"/>
    <property type="match status" value="1"/>
</dbReference>
<dbReference type="InterPro" id="IPR052356">
    <property type="entry name" value="Thiol_S-MT"/>
</dbReference>
<evidence type="ECO:0008006" key="3">
    <source>
        <dbReference type="Google" id="ProtNLM"/>
    </source>
</evidence>
<organism evidence="1 2">
    <name type="scientific">Ophiocordyceps sinensis</name>
    <dbReference type="NCBI Taxonomy" id="72228"/>
    <lineage>
        <taxon>Eukaryota</taxon>
        <taxon>Fungi</taxon>
        <taxon>Dikarya</taxon>
        <taxon>Ascomycota</taxon>
        <taxon>Pezizomycotina</taxon>
        <taxon>Sordariomycetes</taxon>
        <taxon>Hypocreomycetidae</taxon>
        <taxon>Hypocreales</taxon>
        <taxon>Ophiocordycipitaceae</taxon>
        <taxon>Ophiocordyceps</taxon>
    </lineage>
</organism>
<dbReference type="AlphaFoldDB" id="A0A8H4V8I4"/>
<dbReference type="Proteomes" id="UP000557566">
    <property type="component" value="Unassembled WGS sequence"/>
</dbReference>
<name>A0A8H4V8I4_9HYPO</name>
<accession>A0A8H4V8I4</accession>
<dbReference type="EMBL" id="JAAVMX010000002">
    <property type="protein sequence ID" value="KAF4511804.1"/>
    <property type="molecule type" value="Genomic_DNA"/>
</dbReference>
<gene>
    <name evidence="1" type="ORF">G6O67_001014</name>
</gene>
<keyword evidence="2" id="KW-1185">Reference proteome</keyword>
<dbReference type="CDD" id="cd02440">
    <property type="entry name" value="AdoMet_MTases"/>
    <property type="match status" value="1"/>
</dbReference>
<dbReference type="OrthoDB" id="540004at2759"/>
<proteinExistence type="predicted"/>
<evidence type="ECO:0000313" key="2">
    <source>
        <dbReference type="Proteomes" id="UP000557566"/>
    </source>
</evidence>
<comment type="caution">
    <text evidence="1">The sequence shown here is derived from an EMBL/GenBank/DDBJ whole genome shotgun (WGS) entry which is preliminary data.</text>
</comment>
<protein>
    <recommendedName>
        <fullName evidence="3">Phospholipid methyltransferase</fullName>
    </recommendedName>
</protein>
<evidence type="ECO:0000313" key="1">
    <source>
        <dbReference type="EMBL" id="KAF4511804.1"/>
    </source>
</evidence>
<dbReference type="InterPro" id="IPR029063">
    <property type="entry name" value="SAM-dependent_MTases_sf"/>
</dbReference>
<dbReference type="Gene3D" id="3.40.50.150">
    <property type="entry name" value="Vaccinia Virus protein VP39"/>
    <property type="match status" value="1"/>
</dbReference>
<reference evidence="1 2" key="1">
    <citation type="journal article" date="2020" name="Genome Biol. Evol.">
        <title>A new high-quality draft genome assembly of the Chinese cordyceps Ophiocordyceps sinensis.</title>
        <authorList>
            <person name="Shu R."/>
            <person name="Zhang J."/>
            <person name="Meng Q."/>
            <person name="Zhang H."/>
            <person name="Zhou G."/>
            <person name="Li M."/>
            <person name="Wu P."/>
            <person name="Zhao Y."/>
            <person name="Chen C."/>
            <person name="Qin Q."/>
        </authorList>
    </citation>
    <scope>NUCLEOTIDE SEQUENCE [LARGE SCALE GENOMIC DNA]</scope>
    <source>
        <strain evidence="1 2">IOZ07</strain>
    </source>
</reference>
<sequence length="307" mass="33471">MALLSTLQDLVVHLVEPWLLMAVSLRHVPQTVRALLSEGQPAALLSPAAFSEALFGHFWATVGPDVRRASEEHVVPLLEGRVANGRVHPSVVAVPVHGTVVEIGAGSGMWVDVFARIRAGEGPPPPDRDDDDGLRSRARRDRAVPITNIYGVEPNPRSAAALRRRVRQVGLDDVYHVVPVGIESVSDPLAWAGRIPPGSVDCIVGVLCLCSIPNPEDNIRRLHGLLKPGGRWYVYEHVKATRGGPLLRLYQRLLNIPWSFFVGSCRICRSTDKTLRAAGSWQEVDLAQPPSEAPYSVLPHVLGTLTK</sequence>
<dbReference type="Pfam" id="PF13489">
    <property type="entry name" value="Methyltransf_23"/>
    <property type="match status" value="1"/>
</dbReference>
<dbReference type="SUPFAM" id="SSF53335">
    <property type="entry name" value="S-adenosyl-L-methionine-dependent methyltransferases"/>
    <property type="match status" value="1"/>
</dbReference>